<organism evidence="1">
    <name type="scientific">Anguilla anguilla</name>
    <name type="common">European freshwater eel</name>
    <name type="synonym">Muraena anguilla</name>
    <dbReference type="NCBI Taxonomy" id="7936"/>
    <lineage>
        <taxon>Eukaryota</taxon>
        <taxon>Metazoa</taxon>
        <taxon>Chordata</taxon>
        <taxon>Craniata</taxon>
        <taxon>Vertebrata</taxon>
        <taxon>Euteleostomi</taxon>
        <taxon>Actinopterygii</taxon>
        <taxon>Neopterygii</taxon>
        <taxon>Teleostei</taxon>
        <taxon>Anguilliformes</taxon>
        <taxon>Anguillidae</taxon>
        <taxon>Anguilla</taxon>
    </lineage>
</organism>
<evidence type="ECO:0000313" key="1">
    <source>
        <dbReference type="EMBL" id="JAH42064.1"/>
    </source>
</evidence>
<sequence>MHITGMLTVKSKGYLLNSHLLIWSTKLFKESNNTPLSNDIVILPWVFDRNVCAVASVSPDS</sequence>
<protein>
    <submittedName>
        <fullName evidence="1">Uncharacterized protein</fullName>
    </submittedName>
</protein>
<proteinExistence type="predicted"/>
<dbReference type="EMBL" id="GBXM01066513">
    <property type="protein sequence ID" value="JAH42064.1"/>
    <property type="molecule type" value="Transcribed_RNA"/>
</dbReference>
<name>A0A0E9SL01_ANGAN</name>
<accession>A0A0E9SL01</accession>
<dbReference type="AlphaFoldDB" id="A0A0E9SL01"/>
<reference evidence="1" key="2">
    <citation type="journal article" date="2015" name="Fish Shellfish Immunol.">
        <title>Early steps in the European eel (Anguilla anguilla)-Vibrio vulnificus interaction in the gills: Role of the RtxA13 toxin.</title>
        <authorList>
            <person name="Callol A."/>
            <person name="Pajuelo D."/>
            <person name="Ebbesson L."/>
            <person name="Teles M."/>
            <person name="MacKenzie S."/>
            <person name="Amaro C."/>
        </authorList>
    </citation>
    <scope>NUCLEOTIDE SEQUENCE</scope>
</reference>
<reference evidence="1" key="1">
    <citation type="submission" date="2014-11" db="EMBL/GenBank/DDBJ databases">
        <authorList>
            <person name="Amaro Gonzalez C."/>
        </authorList>
    </citation>
    <scope>NUCLEOTIDE SEQUENCE</scope>
</reference>